<evidence type="ECO:0000313" key="5">
    <source>
        <dbReference type="Proteomes" id="UP000035065"/>
    </source>
</evidence>
<dbReference type="PROSITE" id="PS51077">
    <property type="entry name" value="HTH_ICLR"/>
    <property type="match status" value="1"/>
</dbReference>
<feature type="domain" description="HTH iclR-type" evidence="3">
    <location>
        <begin position="1"/>
        <end position="56"/>
    </location>
</feature>
<dbReference type="SUPFAM" id="SSF55781">
    <property type="entry name" value="GAF domain-like"/>
    <property type="match status" value="1"/>
</dbReference>
<dbReference type="GO" id="GO:0003700">
    <property type="term" value="F:DNA-binding transcription factor activity"/>
    <property type="evidence" value="ECO:0007669"/>
    <property type="project" value="TreeGrafter"/>
</dbReference>
<gene>
    <name evidence="4" type="ORF">SCNU_05246</name>
</gene>
<dbReference type="InterPro" id="IPR036388">
    <property type="entry name" value="WH-like_DNA-bd_sf"/>
</dbReference>
<dbReference type="STRING" id="644548.SCNU_05246"/>
<dbReference type="InterPro" id="IPR005471">
    <property type="entry name" value="Tscrpt_reg_IclR_N"/>
</dbReference>
<dbReference type="EMBL" id="AEUD01000003">
    <property type="protein sequence ID" value="EGD56233.1"/>
    <property type="molecule type" value="Genomic_DNA"/>
</dbReference>
<evidence type="ECO:0000313" key="4">
    <source>
        <dbReference type="EMBL" id="EGD56233.1"/>
    </source>
</evidence>
<keyword evidence="1" id="KW-0805">Transcription regulation</keyword>
<accession>F1YGT5</accession>
<dbReference type="AlphaFoldDB" id="F1YGT5"/>
<dbReference type="InterPro" id="IPR050707">
    <property type="entry name" value="HTH_MetabolicPath_Reg"/>
</dbReference>
<organism evidence="4 5">
    <name type="scientific">Gordonia neofelifaecis NRRL B-59395</name>
    <dbReference type="NCBI Taxonomy" id="644548"/>
    <lineage>
        <taxon>Bacteria</taxon>
        <taxon>Bacillati</taxon>
        <taxon>Actinomycetota</taxon>
        <taxon>Actinomycetes</taxon>
        <taxon>Mycobacteriales</taxon>
        <taxon>Gordoniaceae</taxon>
        <taxon>Gordonia</taxon>
    </lineage>
</organism>
<dbReference type="GO" id="GO:0003677">
    <property type="term" value="F:DNA binding"/>
    <property type="evidence" value="ECO:0007669"/>
    <property type="project" value="InterPro"/>
</dbReference>
<keyword evidence="2" id="KW-0804">Transcription</keyword>
<proteinExistence type="predicted"/>
<dbReference type="Pfam" id="PF12802">
    <property type="entry name" value="MarR_2"/>
    <property type="match status" value="1"/>
</dbReference>
<sequence length="275" mass="28820">MIDALEFLAQTDHAQTIAQIADELAVPRATMSAILAELDDAGWVVRDAERAYRIGPGASALAGAGSGVPTANPDVTAILAELVAATDCGVTLARFSPGRMTVVAARHSPVRPVPGLGLGQSLSIVYPVGAAVMAWNDADREAWLGPTPRREPRERLLESVRERGFAAYRPASSDALLVEVLAELLGAVGPLLIDPSLRRSATRQLAQLSSRAYSVDELDADGGQPISYLAAPVFDSGAAELELHLGVLRSSVDADERQDLATALVEAAARISALI</sequence>
<dbReference type="Proteomes" id="UP000035065">
    <property type="component" value="Unassembled WGS sequence"/>
</dbReference>
<reference evidence="4 5" key="1">
    <citation type="journal article" date="2011" name="J. Bacteriol.">
        <title>Draft Genome Sequence of Gordonia neofelifaecis NRRL B-59395, a Cholesterol-Degrading Actinomycete.</title>
        <authorList>
            <person name="Ge F."/>
            <person name="Li W."/>
            <person name="Chen G."/>
            <person name="Liu Y."/>
            <person name="Zhang G."/>
            <person name="Yong B."/>
            <person name="Wang Q."/>
            <person name="Wang N."/>
            <person name="Huang Z."/>
            <person name="Li W."/>
            <person name="Wang J."/>
            <person name="Wu C."/>
            <person name="Xie Q."/>
            <person name="Liu G."/>
        </authorList>
    </citation>
    <scope>NUCLEOTIDE SEQUENCE [LARGE SCALE GENOMIC DNA]</scope>
    <source>
        <strain evidence="4 5">NRRL B-59395</strain>
    </source>
</reference>
<evidence type="ECO:0000259" key="3">
    <source>
        <dbReference type="PROSITE" id="PS51077"/>
    </source>
</evidence>
<comment type="caution">
    <text evidence="4">The sequence shown here is derived from an EMBL/GenBank/DDBJ whole genome shotgun (WGS) entry which is preliminary data.</text>
</comment>
<dbReference type="InterPro" id="IPR000835">
    <property type="entry name" value="HTH_MarR-typ"/>
</dbReference>
<dbReference type="PANTHER" id="PTHR30136">
    <property type="entry name" value="HELIX-TURN-HELIX TRANSCRIPTIONAL REGULATOR, ICLR FAMILY"/>
    <property type="match status" value="1"/>
</dbReference>
<dbReference type="PANTHER" id="PTHR30136:SF35">
    <property type="entry name" value="HTH-TYPE TRANSCRIPTIONAL REGULATOR RV1719"/>
    <property type="match status" value="1"/>
</dbReference>
<evidence type="ECO:0000256" key="1">
    <source>
        <dbReference type="ARBA" id="ARBA00023015"/>
    </source>
</evidence>
<dbReference type="InterPro" id="IPR029016">
    <property type="entry name" value="GAF-like_dom_sf"/>
</dbReference>
<dbReference type="Gene3D" id="3.30.450.40">
    <property type="match status" value="2"/>
</dbReference>
<dbReference type="GO" id="GO:0045892">
    <property type="term" value="P:negative regulation of DNA-templated transcription"/>
    <property type="evidence" value="ECO:0007669"/>
    <property type="project" value="TreeGrafter"/>
</dbReference>
<dbReference type="InterPro" id="IPR036390">
    <property type="entry name" value="WH_DNA-bd_sf"/>
</dbReference>
<dbReference type="Gene3D" id="1.10.10.10">
    <property type="entry name" value="Winged helix-like DNA-binding domain superfamily/Winged helix DNA-binding domain"/>
    <property type="match status" value="1"/>
</dbReference>
<dbReference type="SUPFAM" id="SSF46785">
    <property type="entry name" value="Winged helix' DNA-binding domain"/>
    <property type="match status" value="1"/>
</dbReference>
<protein>
    <submittedName>
        <fullName evidence="4">Putative transcriptional regulator</fullName>
    </submittedName>
</protein>
<name>F1YGT5_9ACTN</name>
<dbReference type="eggNOG" id="COG1414">
    <property type="taxonomic scope" value="Bacteria"/>
</dbReference>
<keyword evidence="5" id="KW-1185">Reference proteome</keyword>
<evidence type="ECO:0000256" key="2">
    <source>
        <dbReference type="ARBA" id="ARBA00023163"/>
    </source>
</evidence>